<dbReference type="AlphaFoldDB" id="A0A2N8HGN1"/>
<dbReference type="OrthoDB" id="8580666at2"/>
<dbReference type="Proteomes" id="UP000236000">
    <property type="component" value="Unassembled WGS sequence"/>
</dbReference>
<dbReference type="SUPFAM" id="SSF53649">
    <property type="entry name" value="Alkaline phosphatase-like"/>
    <property type="match status" value="1"/>
</dbReference>
<sequence>MEFPRQTANIPSMKLPSTRVAVIDVVALSRQMMEHMPRLTAWAEGRRVSSFPPSFPALTCSAQSTYVTGISPREHAIPANGWYNRNMSEIQFWKQSNKLVQGPRLWEKLRERYGPGFTCAKLFWWYNMYSTADWTITPRPMYPADGRKVFDIYTQPMELRETIKKDLGEFPFPTFWGPMAGIQSSRWIADSARWVERKHRPSLSLIYLPYLDYDLQKFGPSSIQAAQAAEGMDGLLCDLIGFLEQEGVTPVILSEYGISDVSRSIALNRLFRERGWITVKPEMGMEMLDCGASRAFAVADHQTALVYINDPSVKEEVRALLAAVPGVEEIRETDFSGLNPAAQERLPDFTAIAAPDAWFTYYYWMDDAKAPDFARCVDIHRKPGYDPAEMFFDPALSFPMLHAAAFLLKKKLGFRALMKVIPLNGDQVKGSHGRDRVPANQQPVFIGPASLPEIRSAQDVHEAILSAFAED</sequence>
<dbReference type="PANTHER" id="PTHR10151">
    <property type="entry name" value="ECTONUCLEOTIDE PYROPHOSPHATASE/PHOSPHODIESTERASE"/>
    <property type="match status" value="1"/>
</dbReference>
<dbReference type="PANTHER" id="PTHR10151:SF120">
    <property type="entry name" value="BIS(5'-ADENOSYL)-TRIPHOSPHATASE"/>
    <property type="match status" value="1"/>
</dbReference>
<comment type="caution">
    <text evidence="1">The sequence shown here is derived from an EMBL/GenBank/DDBJ whole genome shotgun (WGS) entry which is preliminary data.</text>
</comment>
<gene>
    <name evidence="1" type="ORF">CXU22_01575</name>
</gene>
<dbReference type="InterPro" id="IPR002591">
    <property type="entry name" value="Phosphodiest/P_Trfase"/>
</dbReference>
<dbReference type="InterPro" id="IPR017850">
    <property type="entry name" value="Alkaline_phosphatase_core_sf"/>
</dbReference>
<dbReference type="EMBL" id="PJKA01000003">
    <property type="protein sequence ID" value="PNC19910.1"/>
    <property type="molecule type" value="Genomic_DNA"/>
</dbReference>
<dbReference type="GO" id="GO:0016787">
    <property type="term" value="F:hydrolase activity"/>
    <property type="evidence" value="ECO:0007669"/>
    <property type="project" value="UniProtKB-ARBA"/>
</dbReference>
<reference evidence="1 2" key="1">
    <citation type="journal article" date="2017" name="BMC Genomics">
        <title>Genome sequencing of 39 Akkermansia muciniphila isolates reveals its population structure, genomic and functional diverisity, and global distribution in mammalian gut microbiotas.</title>
        <authorList>
            <person name="Guo X."/>
            <person name="Li S."/>
            <person name="Zhang J."/>
            <person name="Wu F."/>
            <person name="Li X."/>
            <person name="Wu D."/>
            <person name="Zhang M."/>
            <person name="Ou Z."/>
            <person name="Jie Z."/>
            <person name="Yan Q."/>
            <person name="Li P."/>
            <person name="Yi J."/>
            <person name="Peng Y."/>
        </authorList>
    </citation>
    <scope>NUCLEOTIDE SEQUENCE [LARGE SCALE GENOMIC DNA]</scope>
    <source>
        <strain evidence="1 2">GP24</strain>
    </source>
</reference>
<name>A0A2N8HGN1_9BACT</name>
<evidence type="ECO:0000313" key="1">
    <source>
        <dbReference type="EMBL" id="PNC19910.1"/>
    </source>
</evidence>
<dbReference type="Pfam" id="PF01663">
    <property type="entry name" value="Phosphodiest"/>
    <property type="match status" value="1"/>
</dbReference>
<organism evidence="1 2">
    <name type="scientific">Akkermansia muciniphila</name>
    <dbReference type="NCBI Taxonomy" id="239935"/>
    <lineage>
        <taxon>Bacteria</taxon>
        <taxon>Pseudomonadati</taxon>
        <taxon>Verrucomicrobiota</taxon>
        <taxon>Verrucomicrobiia</taxon>
        <taxon>Verrucomicrobiales</taxon>
        <taxon>Akkermansiaceae</taxon>
        <taxon>Akkermansia</taxon>
    </lineage>
</organism>
<proteinExistence type="predicted"/>
<evidence type="ECO:0000313" key="2">
    <source>
        <dbReference type="Proteomes" id="UP000236000"/>
    </source>
</evidence>
<protein>
    <submittedName>
        <fullName evidence="1">Alkaline phosphatase family protein</fullName>
    </submittedName>
</protein>
<dbReference type="Gene3D" id="3.40.720.10">
    <property type="entry name" value="Alkaline Phosphatase, subunit A"/>
    <property type="match status" value="1"/>
</dbReference>
<accession>A0A2N8HGN1</accession>